<evidence type="ECO:0000256" key="1">
    <source>
        <dbReference type="SAM" id="MobiDB-lite"/>
    </source>
</evidence>
<keyword evidence="3" id="KW-1185">Reference proteome</keyword>
<sequence>MAARAIDQQAGARGKVGPATTSAIHGLRPQPASGGGTARYSVSTRQGGRGDKKGQRVVPRAVPVPASTTAPLASVPTAKSASTIYLNASWGGQGGGTGYQIPLFPHPPRRSVPYLLSAIPLSRRSGARACHTGSSGPHGLYSALRSTRHYKARRHRLYGRSSNLRTSSVGCQVLMGLRLLPLASGFSAGGLLLQQSQGPGGHEPLMRHLPLWSQAGSLRQSSPFRGVPALASTRVILPLVCSSVLAAH</sequence>
<reference evidence="2" key="1">
    <citation type="journal article" date="2022" name="bioRxiv">
        <title>Sequencing and chromosome-scale assembly of the giantPleurodeles waltlgenome.</title>
        <authorList>
            <person name="Brown T."/>
            <person name="Elewa A."/>
            <person name="Iarovenko S."/>
            <person name="Subramanian E."/>
            <person name="Araus A.J."/>
            <person name="Petzold A."/>
            <person name="Susuki M."/>
            <person name="Suzuki K.-i.T."/>
            <person name="Hayashi T."/>
            <person name="Toyoda A."/>
            <person name="Oliveira C."/>
            <person name="Osipova E."/>
            <person name="Leigh N.D."/>
            <person name="Simon A."/>
            <person name="Yun M.H."/>
        </authorList>
    </citation>
    <scope>NUCLEOTIDE SEQUENCE</scope>
    <source>
        <strain evidence="2">20211129_DDA</strain>
        <tissue evidence="2">Liver</tissue>
    </source>
</reference>
<comment type="caution">
    <text evidence="2">The sequence shown here is derived from an EMBL/GenBank/DDBJ whole genome shotgun (WGS) entry which is preliminary data.</text>
</comment>
<organism evidence="2 3">
    <name type="scientific">Pleurodeles waltl</name>
    <name type="common">Iberian ribbed newt</name>
    <dbReference type="NCBI Taxonomy" id="8319"/>
    <lineage>
        <taxon>Eukaryota</taxon>
        <taxon>Metazoa</taxon>
        <taxon>Chordata</taxon>
        <taxon>Craniata</taxon>
        <taxon>Vertebrata</taxon>
        <taxon>Euteleostomi</taxon>
        <taxon>Amphibia</taxon>
        <taxon>Batrachia</taxon>
        <taxon>Caudata</taxon>
        <taxon>Salamandroidea</taxon>
        <taxon>Salamandridae</taxon>
        <taxon>Pleurodelinae</taxon>
        <taxon>Pleurodeles</taxon>
    </lineage>
</organism>
<accession>A0AAV7PP00</accession>
<feature type="region of interest" description="Disordered" evidence="1">
    <location>
        <begin position="1"/>
        <end position="58"/>
    </location>
</feature>
<name>A0AAV7PP00_PLEWA</name>
<protein>
    <submittedName>
        <fullName evidence="2">Uncharacterized protein</fullName>
    </submittedName>
</protein>
<proteinExistence type="predicted"/>
<evidence type="ECO:0000313" key="2">
    <source>
        <dbReference type="EMBL" id="KAJ1127175.1"/>
    </source>
</evidence>
<dbReference type="Proteomes" id="UP001066276">
    <property type="component" value="Chromosome 7"/>
</dbReference>
<dbReference type="EMBL" id="JANPWB010000011">
    <property type="protein sequence ID" value="KAJ1127175.1"/>
    <property type="molecule type" value="Genomic_DNA"/>
</dbReference>
<evidence type="ECO:0000313" key="3">
    <source>
        <dbReference type="Proteomes" id="UP001066276"/>
    </source>
</evidence>
<gene>
    <name evidence="2" type="ORF">NDU88_005578</name>
</gene>
<dbReference type="AlphaFoldDB" id="A0AAV7PP00"/>